<reference evidence="4" key="5">
    <citation type="submission" date="2018-04" db="UniProtKB">
        <authorList>
            <consortium name="EnsemblFungi"/>
        </authorList>
    </citation>
    <scope>IDENTIFICATION</scope>
    <source>
        <strain evidence="4">R3-111a-1</strain>
    </source>
</reference>
<dbReference type="PANTHER" id="PTHR13374">
    <property type="entry name" value="DET1 HOMOLOG DE-ETIOLATED-1 HOMOLOG"/>
    <property type="match status" value="1"/>
</dbReference>
<dbReference type="GO" id="GO:0031625">
    <property type="term" value="F:ubiquitin protein ligase binding"/>
    <property type="evidence" value="ECO:0007669"/>
    <property type="project" value="TreeGrafter"/>
</dbReference>
<feature type="compositionally biased region" description="Polar residues" evidence="1">
    <location>
        <begin position="367"/>
        <end position="383"/>
    </location>
</feature>
<dbReference type="Proteomes" id="UP000006039">
    <property type="component" value="Unassembled WGS sequence"/>
</dbReference>
<evidence type="ECO:0000256" key="1">
    <source>
        <dbReference type="SAM" id="MobiDB-lite"/>
    </source>
</evidence>
<dbReference type="HOGENOM" id="CLU_343242_0_0_1"/>
<feature type="transmembrane region" description="Helical" evidence="2">
    <location>
        <begin position="306"/>
        <end position="333"/>
    </location>
</feature>
<feature type="compositionally biased region" description="Low complexity" evidence="1">
    <location>
        <begin position="584"/>
        <end position="595"/>
    </location>
</feature>
<dbReference type="AlphaFoldDB" id="J3PK44"/>
<dbReference type="GO" id="GO:0032436">
    <property type="term" value="P:positive regulation of proteasomal ubiquitin-dependent protein catabolic process"/>
    <property type="evidence" value="ECO:0007669"/>
    <property type="project" value="TreeGrafter"/>
</dbReference>
<dbReference type="EnsemblFungi" id="EJT68531">
    <property type="protein sequence ID" value="EJT68531"/>
    <property type="gene ID" value="GGTG_13889"/>
</dbReference>
<name>J3PK44_GAET3</name>
<feature type="compositionally biased region" description="Polar residues" evidence="1">
    <location>
        <begin position="83"/>
        <end position="112"/>
    </location>
</feature>
<gene>
    <name evidence="4" type="primary">20354347</name>
    <name evidence="3" type="ORF">GGTG_13889</name>
</gene>
<dbReference type="EMBL" id="GL385467">
    <property type="protein sequence ID" value="EJT68531.1"/>
    <property type="molecule type" value="Genomic_DNA"/>
</dbReference>
<feature type="region of interest" description="Disordered" evidence="1">
    <location>
        <begin position="83"/>
        <end position="131"/>
    </location>
</feature>
<keyword evidence="2" id="KW-1133">Transmembrane helix</keyword>
<keyword evidence="2" id="KW-0812">Transmembrane</keyword>
<evidence type="ECO:0000313" key="3">
    <source>
        <dbReference type="EMBL" id="EJT68531.1"/>
    </source>
</evidence>
<dbReference type="STRING" id="644352.J3PK44"/>
<reference evidence="4" key="4">
    <citation type="journal article" date="2015" name="G3 (Bethesda)">
        <title>Genome sequences of three phytopathogenic species of the Magnaporthaceae family of fungi.</title>
        <authorList>
            <person name="Okagaki L.H."/>
            <person name="Nunes C.C."/>
            <person name="Sailsbery J."/>
            <person name="Clay B."/>
            <person name="Brown D."/>
            <person name="John T."/>
            <person name="Oh Y."/>
            <person name="Young N."/>
            <person name="Fitzgerald M."/>
            <person name="Haas B.J."/>
            <person name="Zeng Q."/>
            <person name="Young S."/>
            <person name="Adiconis X."/>
            <person name="Fan L."/>
            <person name="Levin J.Z."/>
            <person name="Mitchell T.K."/>
            <person name="Okubara P.A."/>
            <person name="Farman M.L."/>
            <person name="Kohn L.M."/>
            <person name="Birren B."/>
            <person name="Ma L.-J."/>
            <person name="Dean R.A."/>
        </authorList>
    </citation>
    <scope>NUCLEOTIDE SEQUENCE</scope>
    <source>
        <strain evidence="4">R3-111a-1</strain>
    </source>
</reference>
<dbReference type="OrthoDB" id="3065412at2759"/>
<keyword evidence="5" id="KW-1185">Reference proteome</keyword>
<dbReference type="RefSeq" id="XP_009230077.1">
    <property type="nucleotide sequence ID" value="XM_009231813.1"/>
</dbReference>
<dbReference type="GO" id="GO:0031461">
    <property type="term" value="C:cullin-RING ubiquitin ligase complex"/>
    <property type="evidence" value="ECO:0007669"/>
    <property type="project" value="TreeGrafter"/>
</dbReference>
<feature type="compositionally biased region" description="Low complexity" evidence="1">
    <location>
        <begin position="641"/>
        <end position="779"/>
    </location>
</feature>
<dbReference type="VEuPathDB" id="FungiDB:GGTG_13889"/>
<dbReference type="GeneID" id="20354347"/>
<sequence length="825" mass="90078">MNSESVNACYCNNGWAYLQCEYSAMTARCPSRTMYGKCLVTSPLPRRAPQLLQLTQKPSSPDDFVAHQASWIQSMCGTTLATPSTQIGTPSAPELSSTSVGSTNITSRSKTSARTDKPAHLGTGSTTATRTDKPAYWETGSMTAIITSKPTYSGTGPLLTGTCASPSYTLVNAGVTAYWAGYVGCTNDRPECCPWPAADVVYSAVYLGQGAGGIKYPWPEDGARTTLPHCPDDYYSVSGSCCPKGFSPFTSALGGQTPCWSSVGHVTSAPSQVGKIGGQPTPAAATTIWAVQYPVASKPPQPARRVLSAGSIAGIIIGILAILFCLVLVWFFVWRKRKAAFRQGLNSQYPRSEGTAMTAIIRDKNQRSNPIGSTAENSQSSLTPMGPFTAPQRQQRKQEKKKKKASRTAPPIAPFVAPLPSSHEEVMGDPYHRHLMKAAKASRSRKPFADQEEFYGLESDPAWLDGSNNDGGTSGPLASPKPPPLALPISRPAPDSEEYYNIDLVLGPIGSPTKSDHGSDKSDHGSTVGGARLPDVVSSTKGKGKGSTPNPRYVTLPPRLGPPPPRPLPPVPTPSPRPPKAQLAEAAEGSAGAAAPLVSDFCPDNGFGDEIMLFPLPPAAMRDGQQQQHQRQKSRQKDEPQFPQRPQELPLQQQHLQQQPQLQVHQPQPSQEPQELPLQQQNPQQGKPQEQNRPQQQQYEAQTQQHTQGQQQTPQLQEQQMQGQQQMPQMQGQQQMPQMQGQQQMPQLQKQQTQGQQQMPQLQKQQTQGQQQKPQLQKQQKPRFWRKRSPPPESSQRRSGYDPRPLRHRQLQGPMPERQGSYFDP</sequence>
<protein>
    <submittedName>
        <fullName evidence="3 4">Uncharacterized protein</fullName>
    </submittedName>
</protein>
<reference evidence="3" key="3">
    <citation type="submission" date="2010-09" db="EMBL/GenBank/DDBJ databases">
        <title>Annotation of Gaeumannomyces graminis var. tritici R3-111a-1.</title>
        <authorList>
            <consortium name="The Broad Institute Genome Sequencing Platform"/>
            <person name="Ma L.-J."/>
            <person name="Dead R."/>
            <person name="Young S.K."/>
            <person name="Zeng Q."/>
            <person name="Gargeya S."/>
            <person name="Fitzgerald M."/>
            <person name="Haas B."/>
            <person name="Abouelleil A."/>
            <person name="Alvarado L."/>
            <person name="Arachchi H.M."/>
            <person name="Berlin A."/>
            <person name="Brown A."/>
            <person name="Chapman S.B."/>
            <person name="Chen Z."/>
            <person name="Dunbar C."/>
            <person name="Freedman E."/>
            <person name="Gearin G."/>
            <person name="Gellesch M."/>
            <person name="Goldberg J."/>
            <person name="Griggs A."/>
            <person name="Gujja S."/>
            <person name="Heiman D."/>
            <person name="Howarth C."/>
            <person name="Larson L."/>
            <person name="Lui A."/>
            <person name="MacDonald P.J.P."/>
            <person name="Mehta T."/>
            <person name="Montmayeur A."/>
            <person name="Murphy C."/>
            <person name="Neiman D."/>
            <person name="Pearson M."/>
            <person name="Priest M."/>
            <person name="Roberts A."/>
            <person name="Saif S."/>
            <person name="Shea T."/>
            <person name="Shenoy N."/>
            <person name="Sisk P."/>
            <person name="Stolte C."/>
            <person name="Sykes S."/>
            <person name="Yandava C."/>
            <person name="Wortman J."/>
            <person name="Nusbaum C."/>
            <person name="Birren B."/>
        </authorList>
    </citation>
    <scope>NUCLEOTIDE SEQUENCE</scope>
    <source>
        <strain evidence="3">R3-111a-1</strain>
    </source>
</reference>
<dbReference type="eggNOG" id="ENOG502T0XV">
    <property type="taxonomic scope" value="Eukaryota"/>
</dbReference>
<proteinExistence type="predicted"/>
<feature type="compositionally biased region" description="Basic and acidic residues" evidence="1">
    <location>
        <begin position="514"/>
        <end position="524"/>
    </location>
</feature>
<feature type="compositionally biased region" description="Basic residues" evidence="1">
    <location>
        <begin position="394"/>
        <end position="406"/>
    </location>
</feature>
<evidence type="ECO:0000313" key="5">
    <source>
        <dbReference type="Proteomes" id="UP000006039"/>
    </source>
</evidence>
<evidence type="ECO:0000313" key="4">
    <source>
        <dbReference type="EnsemblFungi" id="EJT68531"/>
    </source>
</evidence>
<dbReference type="PANTHER" id="PTHR13374:SF3">
    <property type="entry name" value="DET1 HOMOLOG"/>
    <property type="match status" value="1"/>
</dbReference>
<keyword evidence="2" id="KW-0472">Membrane</keyword>
<accession>J3PK44</accession>
<dbReference type="GO" id="GO:1990756">
    <property type="term" value="F:ubiquitin-like ligase-substrate adaptor activity"/>
    <property type="evidence" value="ECO:0007669"/>
    <property type="project" value="TreeGrafter"/>
</dbReference>
<feature type="compositionally biased region" description="Basic residues" evidence="1">
    <location>
        <begin position="780"/>
        <end position="789"/>
    </location>
</feature>
<feature type="compositionally biased region" description="Basic and acidic residues" evidence="1">
    <location>
        <begin position="795"/>
        <end position="805"/>
    </location>
</feature>
<reference evidence="3" key="2">
    <citation type="submission" date="2010-07" db="EMBL/GenBank/DDBJ databases">
        <authorList>
            <consortium name="The Broad Institute Genome Sequencing Platform"/>
            <consortium name="Broad Institute Genome Sequencing Center for Infectious Disease"/>
            <person name="Ma L.-J."/>
            <person name="Dead R."/>
            <person name="Young S."/>
            <person name="Zeng Q."/>
            <person name="Koehrsen M."/>
            <person name="Alvarado L."/>
            <person name="Berlin A."/>
            <person name="Chapman S.B."/>
            <person name="Chen Z."/>
            <person name="Freedman E."/>
            <person name="Gellesch M."/>
            <person name="Goldberg J."/>
            <person name="Griggs A."/>
            <person name="Gujja S."/>
            <person name="Heilman E.R."/>
            <person name="Heiman D."/>
            <person name="Hepburn T."/>
            <person name="Howarth C."/>
            <person name="Jen D."/>
            <person name="Larson L."/>
            <person name="Mehta T."/>
            <person name="Neiman D."/>
            <person name="Pearson M."/>
            <person name="Roberts A."/>
            <person name="Saif S."/>
            <person name="Shea T."/>
            <person name="Shenoy N."/>
            <person name="Sisk P."/>
            <person name="Stolte C."/>
            <person name="Sykes S."/>
            <person name="Walk T."/>
            <person name="White J."/>
            <person name="Yandava C."/>
            <person name="Haas B."/>
            <person name="Nusbaum C."/>
            <person name="Birren B."/>
        </authorList>
    </citation>
    <scope>NUCLEOTIDE SEQUENCE</scope>
    <source>
        <strain evidence="3">R3-111a-1</strain>
    </source>
</reference>
<dbReference type="GO" id="GO:0005634">
    <property type="term" value="C:nucleus"/>
    <property type="evidence" value="ECO:0007669"/>
    <property type="project" value="TreeGrafter"/>
</dbReference>
<evidence type="ECO:0000256" key="2">
    <source>
        <dbReference type="SAM" id="Phobius"/>
    </source>
</evidence>
<dbReference type="InterPro" id="IPR019138">
    <property type="entry name" value="De-etiolated_protein_1_Det1"/>
</dbReference>
<reference evidence="5" key="1">
    <citation type="submission" date="2010-07" db="EMBL/GenBank/DDBJ databases">
        <title>The genome sequence of Gaeumannomyces graminis var. tritici strain R3-111a-1.</title>
        <authorList>
            <consortium name="The Broad Institute Genome Sequencing Platform"/>
            <person name="Ma L.-J."/>
            <person name="Dead R."/>
            <person name="Young S."/>
            <person name="Zeng Q."/>
            <person name="Koehrsen M."/>
            <person name="Alvarado L."/>
            <person name="Berlin A."/>
            <person name="Chapman S.B."/>
            <person name="Chen Z."/>
            <person name="Freedman E."/>
            <person name="Gellesch M."/>
            <person name="Goldberg J."/>
            <person name="Griggs A."/>
            <person name="Gujja S."/>
            <person name="Heilman E.R."/>
            <person name="Heiman D."/>
            <person name="Hepburn T."/>
            <person name="Howarth C."/>
            <person name="Jen D."/>
            <person name="Larson L."/>
            <person name="Mehta T."/>
            <person name="Neiman D."/>
            <person name="Pearson M."/>
            <person name="Roberts A."/>
            <person name="Saif S."/>
            <person name="Shea T."/>
            <person name="Shenoy N."/>
            <person name="Sisk P."/>
            <person name="Stolte C."/>
            <person name="Sykes S."/>
            <person name="Walk T."/>
            <person name="White J."/>
            <person name="Yandava C."/>
            <person name="Haas B."/>
            <person name="Nusbaum C."/>
            <person name="Birren B."/>
        </authorList>
    </citation>
    <scope>NUCLEOTIDE SEQUENCE [LARGE SCALE GENOMIC DNA]</scope>
    <source>
        <strain evidence="5">R3-111a-1</strain>
    </source>
</reference>
<dbReference type="GO" id="GO:0016567">
    <property type="term" value="P:protein ubiquitination"/>
    <property type="evidence" value="ECO:0007669"/>
    <property type="project" value="TreeGrafter"/>
</dbReference>
<organism evidence="3">
    <name type="scientific">Gaeumannomyces tritici (strain R3-111a-1)</name>
    <name type="common">Wheat and barley take-all root rot fungus</name>
    <name type="synonym">Gaeumannomyces graminis var. tritici</name>
    <dbReference type="NCBI Taxonomy" id="644352"/>
    <lineage>
        <taxon>Eukaryota</taxon>
        <taxon>Fungi</taxon>
        <taxon>Dikarya</taxon>
        <taxon>Ascomycota</taxon>
        <taxon>Pezizomycotina</taxon>
        <taxon>Sordariomycetes</taxon>
        <taxon>Sordariomycetidae</taxon>
        <taxon>Magnaporthales</taxon>
        <taxon>Magnaporthaceae</taxon>
        <taxon>Gaeumannomyces</taxon>
    </lineage>
</organism>
<feature type="region of interest" description="Disordered" evidence="1">
    <location>
        <begin position="363"/>
        <end position="422"/>
    </location>
</feature>
<feature type="compositionally biased region" description="Pro residues" evidence="1">
    <location>
        <begin position="559"/>
        <end position="579"/>
    </location>
</feature>
<feature type="region of interest" description="Disordered" evidence="1">
    <location>
        <begin position="459"/>
        <end position="825"/>
    </location>
</feature>